<evidence type="ECO:0000313" key="3">
    <source>
        <dbReference type="Proteomes" id="UP001420932"/>
    </source>
</evidence>
<organism evidence="2 3">
    <name type="scientific">Stephania yunnanensis</name>
    <dbReference type="NCBI Taxonomy" id="152371"/>
    <lineage>
        <taxon>Eukaryota</taxon>
        <taxon>Viridiplantae</taxon>
        <taxon>Streptophyta</taxon>
        <taxon>Embryophyta</taxon>
        <taxon>Tracheophyta</taxon>
        <taxon>Spermatophyta</taxon>
        <taxon>Magnoliopsida</taxon>
        <taxon>Ranunculales</taxon>
        <taxon>Menispermaceae</taxon>
        <taxon>Menispermoideae</taxon>
        <taxon>Cissampelideae</taxon>
        <taxon>Stephania</taxon>
    </lineage>
</organism>
<dbReference type="AlphaFoldDB" id="A0AAP0KFA4"/>
<reference evidence="2 3" key="1">
    <citation type="submission" date="2024-01" db="EMBL/GenBank/DDBJ databases">
        <title>Genome assemblies of Stephania.</title>
        <authorList>
            <person name="Yang L."/>
        </authorList>
    </citation>
    <scope>NUCLEOTIDE SEQUENCE [LARGE SCALE GENOMIC DNA]</scope>
    <source>
        <strain evidence="2">YNDBR</strain>
        <tissue evidence="2">Leaf</tissue>
    </source>
</reference>
<keyword evidence="3" id="KW-1185">Reference proteome</keyword>
<dbReference type="Proteomes" id="UP001420932">
    <property type="component" value="Unassembled WGS sequence"/>
</dbReference>
<proteinExistence type="predicted"/>
<gene>
    <name evidence="2" type="ORF">Syun_008957</name>
</gene>
<comment type="caution">
    <text evidence="2">The sequence shown here is derived from an EMBL/GenBank/DDBJ whole genome shotgun (WGS) entry which is preliminary data.</text>
</comment>
<evidence type="ECO:0000313" key="2">
    <source>
        <dbReference type="EMBL" id="KAK9150648.1"/>
    </source>
</evidence>
<feature type="compositionally biased region" description="Basic and acidic residues" evidence="1">
    <location>
        <begin position="97"/>
        <end position="154"/>
    </location>
</feature>
<feature type="region of interest" description="Disordered" evidence="1">
    <location>
        <begin position="94"/>
        <end position="154"/>
    </location>
</feature>
<accession>A0AAP0KFA4</accession>
<dbReference type="EMBL" id="JBBNAF010000004">
    <property type="protein sequence ID" value="KAK9150648.1"/>
    <property type="molecule type" value="Genomic_DNA"/>
</dbReference>
<evidence type="ECO:0000256" key="1">
    <source>
        <dbReference type="SAM" id="MobiDB-lite"/>
    </source>
</evidence>
<sequence>MPRRDLARAKESAKSCPCPRHGAVPRFTHPCANAHAPARPHTKALRACFAPRARVHARALAPRPVPSRNHLCACAPFCMFTRDRTLWNQPSPPELGHWLRGDGELGGEKARTRGERGRRDGGGRSTAEEEGRREPKAAESGRDASEQGGPRREVRREEEALLHHLLRGRAAGALGARSGGGGAPIVSSEEKEEVSEGGGDRSTTTTTAGGEGRSGENVADQRQRRTDRRVGFDQGTDMALTWQGLYR</sequence>
<protein>
    <submittedName>
        <fullName evidence="2">Uncharacterized protein</fullName>
    </submittedName>
</protein>
<feature type="compositionally biased region" description="Basic and acidic residues" evidence="1">
    <location>
        <begin position="219"/>
        <end position="231"/>
    </location>
</feature>
<feature type="region of interest" description="Disordered" evidence="1">
    <location>
        <begin position="173"/>
        <end position="247"/>
    </location>
</feature>
<name>A0AAP0KFA4_9MAGN</name>